<proteinExistence type="inferred from homology"/>
<evidence type="ECO:0000256" key="1">
    <source>
        <dbReference type="ARBA" id="ARBA00022603"/>
    </source>
</evidence>
<feature type="domain" description="Methyltransferase small" evidence="6">
    <location>
        <begin position="123"/>
        <end position="201"/>
    </location>
</feature>
<dbReference type="HAMAP" id="MF_02126">
    <property type="entry name" value="RF_methyltr_PrmC"/>
    <property type="match status" value="1"/>
</dbReference>
<dbReference type="InterPro" id="IPR029063">
    <property type="entry name" value="SAM-dependent_MTases_sf"/>
</dbReference>
<dbReference type="PANTHER" id="PTHR18895">
    <property type="entry name" value="HEMK METHYLTRANSFERASE"/>
    <property type="match status" value="1"/>
</dbReference>
<evidence type="ECO:0000256" key="2">
    <source>
        <dbReference type="ARBA" id="ARBA00022679"/>
    </source>
</evidence>
<organism evidence="8 9">
    <name type="scientific">Rhodoplanes roseus</name>
    <dbReference type="NCBI Taxonomy" id="29409"/>
    <lineage>
        <taxon>Bacteria</taxon>
        <taxon>Pseudomonadati</taxon>
        <taxon>Pseudomonadota</taxon>
        <taxon>Alphaproteobacteria</taxon>
        <taxon>Hyphomicrobiales</taxon>
        <taxon>Nitrobacteraceae</taxon>
        <taxon>Rhodoplanes</taxon>
    </lineage>
</organism>
<protein>
    <recommendedName>
        <fullName evidence="5">Release factor glutamine methyltransferase</fullName>
        <shortName evidence="5">RF MTase</shortName>
        <ecNumber evidence="5">2.1.1.297</ecNumber>
    </recommendedName>
    <alternativeName>
        <fullName evidence="5">N5-glutamine methyltransferase PrmC</fullName>
    </alternativeName>
    <alternativeName>
        <fullName evidence="5">Protein-(glutamine-N5) MTase PrmC</fullName>
    </alternativeName>
    <alternativeName>
        <fullName evidence="5">Protein-glutamine N-methyltransferase PrmC</fullName>
    </alternativeName>
</protein>
<evidence type="ECO:0000256" key="4">
    <source>
        <dbReference type="ARBA" id="ARBA00048391"/>
    </source>
</evidence>
<gene>
    <name evidence="5 8" type="primary">prmC</name>
    <name evidence="8" type="ORF">CH341_24505</name>
</gene>
<dbReference type="InterPro" id="IPR002052">
    <property type="entry name" value="DNA_methylase_N6_adenine_CS"/>
</dbReference>
<keyword evidence="1 5" id="KW-0489">Methyltransferase</keyword>
<dbReference type="PANTHER" id="PTHR18895:SF74">
    <property type="entry name" value="MTRF1L RELEASE FACTOR GLUTAMINE METHYLTRANSFERASE"/>
    <property type="match status" value="1"/>
</dbReference>
<comment type="similarity">
    <text evidence="5">Belongs to the protein N5-glutamine methyltransferase family. PrmC subfamily.</text>
</comment>
<dbReference type="Proteomes" id="UP000249130">
    <property type="component" value="Unassembled WGS sequence"/>
</dbReference>
<dbReference type="AlphaFoldDB" id="A0A327KP06"/>
<dbReference type="PROSITE" id="PS00092">
    <property type="entry name" value="N6_MTASE"/>
    <property type="match status" value="1"/>
</dbReference>
<dbReference type="Gene3D" id="3.40.50.150">
    <property type="entry name" value="Vaccinia Virus protein VP39"/>
    <property type="match status" value="1"/>
</dbReference>
<dbReference type="EMBL" id="NPEX01000250">
    <property type="protein sequence ID" value="RAI40091.1"/>
    <property type="molecule type" value="Genomic_DNA"/>
</dbReference>
<dbReference type="GO" id="GO:0003676">
    <property type="term" value="F:nucleic acid binding"/>
    <property type="evidence" value="ECO:0007669"/>
    <property type="project" value="InterPro"/>
</dbReference>
<evidence type="ECO:0000313" key="8">
    <source>
        <dbReference type="EMBL" id="RAI40091.1"/>
    </source>
</evidence>
<sequence length="294" mass="30471">MDELIAAGATIASARRAIASAFRAADLDSPELDARLLIGHALGLDHAALAAAADRPLSDEEAARVTALGRRRLAHEPVARIIERKEFWSLPLVVTPDVLDPRPDTETVVEVALAAIDAAGPRRAARRIADLGTGSGALLLALLSELPDALGVGTDVSLPALRVARHNAGRLGLTGRARFVACDLGSALAGGLDLVVSNPPYIPSIVIPTLAPEVRDHDPRLALDGGPDGLDAYRAIAADARRLLAPGGTLVVEIGIGQLEAVVALFDTAGLVVDRAPHPDLCGVPRAVMAQQQT</sequence>
<dbReference type="NCBIfam" id="TIGR00536">
    <property type="entry name" value="hemK_fam"/>
    <property type="match status" value="1"/>
</dbReference>
<dbReference type="InterPro" id="IPR050320">
    <property type="entry name" value="N5-glutamine_MTase"/>
</dbReference>
<dbReference type="Pfam" id="PF05175">
    <property type="entry name" value="MTS"/>
    <property type="match status" value="1"/>
</dbReference>
<dbReference type="InterPro" id="IPR007848">
    <property type="entry name" value="Small_mtfrase_dom"/>
</dbReference>
<comment type="caution">
    <text evidence="5">Lacks conserved residue(s) required for the propagation of feature annotation.</text>
</comment>
<evidence type="ECO:0000256" key="5">
    <source>
        <dbReference type="HAMAP-Rule" id="MF_02126"/>
    </source>
</evidence>
<feature type="binding site" evidence="5">
    <location>
        <begin position="198"/>
        <end position="201"/>
    </location>
    <ligand>
        <name>substrate</name>
    </ligand>
</feature>
<comment type="function">
    <text evidence="5">Methylates the class 1 translation termination release factors RF1/PrfA and RF2/PrfB on the glutamine residue of the universally conserved GGQ motif.</text>
</comment>
<comment type="caution">
    <text evidence="8">The sequence shown here is derived from an EMBL/GenBank/DDBJ whole genome shotgun (WGS) entry which is preliminary data.</text>
</comment>
<dbReference type="Gene3D" id="1.10.8.10">
    <property type="entry name" value="DNA helicase RuvA subunit, C-terminal domain"/>
    <property type="match status" value="1"/>
</dbReference>
<keyword evidence="2 5" id="KW-0808">Transferase</keyword>
<dbReference type="GO" id="GO:0032259">
    <property type="term" value="P:methylation"/>
    <property type="evidence" value="ECO:0007669"/>
    <property type="project" value="UniProtKB-KW"/>
</dbReference>
<feature type="binding site" evidence="5">
    <location>
        <begin position="132"/>
        <end position="136"/>
    </location>
    <ligand>
        <name>S-adenosyl-L-methionine</name>
        <dbReference type="ChEBI" id="CHEBI:59789"/>
    </ligand>
</feature>
<dbReference type="NCBIfam" id="TIGR03534">
    <property type="entry name" value="RF_mod_PrmC"/>
    <property type="match status" value="1"/>
</dbReference>
<dbReference type="RefSeq" id="WP_111421635.1">
    <property type="nucleotide sequence ID" value="NZ_NPEX01000250.1"/>
</dbReference>
<dbReference type="EC" id="2.1.1.297" evidence="5"/>
<dbReference type="SUPFAM" id="SSF53335">
    <property type="entry name" value="S-adenosyl-L-methionine-dependent methyltransferases"/>
    <property type="match status" value="1"/>
</dbReference>
<feature type="binding site" evidence="5">
    <location>
        <position position="155"/>
    </location>
    <ligand>
        <name>S-adenosyl-L-methionine</name>
        <dbReference type="ChEBI" id="CHEBI:59789"/>
    </ligand>
</feature>
<keyword evidence="9" id="KW-1185">Reference proteome</keyword>
<name>A0A327KP06_9BRAD</name>
<evidence type="ECO:0000259" key="6">
    <source>
        <dbReference type="Pfam" id="PF05175"/>
    </source>
</evidence>
<evidence type="ECO:0000256" key="3">
    <source>
        <dbReference type="ARBA" id="ARBA00022691"/>
    </source>
</evidence>
<evidence type="ECO:0000259" key="7">
    <source>
        <dbReference type="Pfam" id="PF17827"/>
    </source>
</evidence>
<dbReference type="OrthoDB" id="9800643at2"/>
<dbReference type="InterPro" id="IPR019874">
    <property type="entry name" value="RF_methyltr_PrmC"/>
</dbReference>
<dbReference type="InterPro" id="IPR004556">
    <property type="entry name" value="HemK-like"/>
</dbReference>
<feature type="domain" description="Release factor glutamine methyltransferase N-terminal" evidence="7">
    <location>
        <begin position="14"/>
        <end position="82"/>
    </location>
</feature>
<comment type="catalytic activity">
    <reaction evidence="4 5">
        <text>L-glutaminyl-[peptide chain release factor] + S-adenosyl-L-methionine = N(5)-methyl-L-glutaminyl-[peptide chain release factor] + S-adenosyl-L-homocysteine + H(+)</text>
        <dbReference type="Rhea" id="RHEA:42896"/>
        <dbReference type="Rhea" id="RHEA-COMP:10271"/>
        <dbReference type="Rhea" id="RHEA-COMP:10272"/>
        <dbReference type="ChEBI" id="CHEBI:15378"/>
        <dbReference type="ChEBI" id="CHEBI:30011"/>
        <dbReference type="ChEBI" id="CHEBI:57856"/>
        <dbReference type="ChEBI" id="CHEBI:59789"/>
        <dbReference type="ChEBI" id="CHEBI:61891"/>
        <dbReference type="EC" id="2.1.1.297"/>
    </reaction>
</comment>
<dbReference type="InterPro" id="IPR040758">
    <property type="entry name" value="PrmC_N"/>
</dbReference>
<evidence type="ECO:0000313" key="9">
    <source>
        <dbReference type="Proteomes" id="UP000249130"/>
    </source>
</evidence>
<dbReference type="Pfam" id="PF17827">
    <property type="entry name" value="PrmC_N"/>
    <property type="match status" value="1"/>
</dbReference>
<reference evidence="8 9" key="1">
    <citation type="submission" date="2017-07" db="EMBL/GenBank/DDBJ databases">
        <title>Draft Genome Sequences of Select Purple Nonsulfur Bacteria.</title>
        <authorList>
            <person name="Lasarre B."/>
            <person name="Mckinlay J.B."/>
        </authorList>
    </citation>
    <scope>NUCLEOTIDE SEQUENCE [LARGE SCALE GENOMIC DNA]</scope>
    <source>
        <strain evidence="8 9">DSM 5909</strain>
    </source>
</reference>
<accession>A0A327KP06</accession>
<feature type="binding site" evidence="5">
    <location>
        <position position="198"/>
    </location>
    <ligand>
        <name>S-adenosyl-L-methionine</name>
        <dbReference type="ChEBI" id="CHEBI:59789"/>
    </ligand>
</feature>
<keyword evidence="3 5" id="KW-0949">S-adenosyl-L-methionine</keyword>
<dbReference type="GO" id="GO:0102559">
    <property type="term" value="F:peptide chain release factor N(5)-glutamine methyltransferase activity"/>
    <property type="evidence" value="ECO:0007669"/>
    <property type="project" value="UniProtKB-EC"/>
</dbReference>